<dbReference type="PROSITE" id="PS50928">
    <property type="entry name" value="ABC_TM1"/>
    <property type="match status" value="1"/>
</dbReference>
<feature type="domain" description="ABC transmembrane type-1" evidence="8">
    <location>
        <begin position="73"/>
        <end position="263"/>
    </location>
</feature>
<evidence type="ECO:0000313" key="14">
    <source>
        <dbReference type="EMBL" id="CAB5013811.1"/>
    </source>
</evidence>
<dbReference type="InterPro" id="IPR035906">
    <property type="entry name" value="MetI-like_sf"/>
</dbReference>
<reference evidence="14" key="1">
    <citation type="submission" date="2020-05" db="EMBL/GenBank/DDBJ databases">
        <authorList>
            <person name="Chiriac C."/>
            <person name="Salcher M."/>
            <person name="Ghai R."/>
            <person name="Kavagutti S V."/>
        </authorList>
    </citation>
    <scope>NUCLEOTIDE SEQUENCE</scope>
</reference>
<sequence length="278" mass="30200">MATDTVRGARKFGRYSLLVAVAAIVLFPIYAVLLQALKSGADAFDHPRSLLPVDLTFDTIRSAWTAGNLGKLLMNSLFVSTVVTIGVIVTSLLAGYAFAFLNFPLKKIVFAIYLSTMLVPGEVTVVINQRTADSFGWLNTYQGLIVPSLASTFGVFLVRQVFLQIPKELREAAALDGVGHLRFLYEVAAPLSRPTLGALGLFTFLGTWNAYLWPSQVVNDNAHRTIQLGLERLKTPNDISKFNLVTGGLVVAALPIFIMLVVFQRQLVRGLTAGAVKG</sequence>
<feature type="transmembrane region" description="Helical" evidence="7">
    <location>
        <begin position="77"/>
        <end position="101"/>
    </location>
</feature>
<keyword evidence="2" id="KW-0813">Transport</keyword>
<keyword evidence="5 7" id="KW-1133">Transmembrane helix</keyword>
<dbReference type="GO" id="GO:0005886">
    <property type="term" value="C:plasma membrane"/>
    <property type="evidence" value="ECO:0007669"/>
    <property type="project" value="UniProtKB-SubCell"/>
</dbReference>
<evidence type="ECO:0000259" key="8">
    <source>
        <dbReference type="PROSITE" id="PS50928"/>
    </source>
</evidence>
<evidence type="ECO:0000256" key="7">
    <source>
        <dbReference type="SAM" id="Phobius"/>
    </source>
</evidence>
<evidence type="ECO:0000313" key="9">
    <source>
        <dbReference type="EMBL" id="CAB4363047.1"/>
    </source>
</evidence>
<dbReference type="EMBL" id="CAFBIY010000020">
    <property type="protein sequence ID" value="CAB4847775.1"/>
    <property type="molecule type" value="Genomic_DNA"/>
</dbReference>
<evidence type="ECO:0000256" key="4">
    <source>
        <dbReference type="ARBA" id="ARBA00022692"/>
    </source>
</evidence>
<accession>A0A6J7QA01</accession>
<evidence type="ECO:0000256" key="2">
    <source>
        <dbReference type="ARBA" id="ARBA00022448"/>
    </source>
</evidence>
<protein>
    <submittedName>
        <fullName evidence="14">Unannotated protein</fullName>
    </submittedName>
</protein>
<proteinExistence type="predicted"/>
<comment type="subcellular location">
    <subcellularLocation>
        <location evidence="1">Cell membrane</location>
        <topology evidence="1">Multi-pass membrane protein</topology>
    </subcellularLocation>
</comment>
<evidence type="ECO:0000256" key="3">
    <source>
        <dbReference type="ARBA" id="ARBA00022475"/>
    </source>
</evidence>
<evidence type="ECO:0000256" key="6">
    <source>
        <dbReference type="ARBA" id="ARBA00023136"/>
    </source>
</evidence>
<evidence type="ECO:0000313" key="12">
    <source>
        <dbReference type="EMBL" id="CAB4847775.1"/>
    </source>
</evidence>
<dbReference type="AlphaFoldDB" id="A0A6J7QA01"/>
<dbReference type="PANTHER" id="PTHR43744">
    <property type="entry name" value="ABC TRANSPORTER PERMEASE PROTEIN MG189-RELATED-RELATED"/>
    <property type="match status" value="1"/>
</dbReference>
<dbReference type="SUPFAM" id="SSF161098">
    <property type="entry name" value="MetI-like"/>
    <property type="match status" value="1"/>
</dbReference>
<name>A0A6J7QA01_9ZZZZ</name>
<feature type="transmembrane region" description="Helical" evidence="7">
    <location>
        <begin position="12"/>
        <end position="33"/>
    </location>
</feature>
<dbReference type="CDD" id="cd06261">
    <property type="entry name" value="TM_PBP2"/>
    <property type="match status" value="1"/>
</dbReference>
<dbReference type="InterPro" id="IPR000515">
    <property type="entry name" value="MetI-like"/>
</dbReference>
<dbReference type="Gene3D" id="1.10.3720.10">
    <property type="entry name" value="MetI-like"/>
    <property type="match status" value="1"/>
</dbReference>
<dbReference type="EMBL" id="CAESGF010000004">
    <property type="protein sequence ID" value="CAB4363047.1"/>
    <property type="molecule type" value="Genomic_DNA"/>
</dbReference>
<keyword evidence="6 7" id="KW-0472">Membrane</keyword>
<dbReference type="PANTHER" id="PTHR43744:SF8">
    <property type="entry name" value="SN-GLYCEROL-3-PHOSPHATE TRANSPORT SYSTEM PERMEASE PROTEIN UGPE"/>
    <property type="match status" value="1"/>
</dbReference>
<keyword evidence="3" id="KW-1003">Cell membrane</keyword>
<dbReference type="GO" id="GO:0055085">
    <property type="term" value="P:transmembrane transport"/>
    <property type="evidence" value="ECO:0007669"/>
    <property type="project" value="InterPro"/>
</dbReference>
<evidence type="ECO:0000313" key="13">
    <source>
        <dbReference type="EMBL" id="CAB4923334.1"/>
    </source>
</evidence>
<evidence type="ECO:0000313" key="10">
    <source>
        <dbReference type="EMBL" id="CAB4722087.1"/>
    </source>
</evidence>
<gene>
    <name evidence="10" type="ORF">UFOPK2656_01430</name>
    <name evidence="11" type="ORF">UFOPK3099_01926</name>
    <name evidence="12" type="ORF">UFOPK3267_00547</name>
    <name evidence="13" type="ORF">UFOPK3651_01001</name>
    <name evidence="14" type="ORF">UFOPK3931_02958</name>
    <name evidence="9" type="ORF">UFOPK4189_00824</name>
</gene>
<dbReference type="EMBL" id="CAFAAV010000164">
    <property type="protein sequence ID" value="CAB4829179.1"/>
    <property type="molecule type" value="Genomic_DNA"/>
</dbReference>
<feature type="transmembrane region" description="Helical" evidence="7">
    <location>
        <begin position="108"/>
        <end position="128"/>
    </location>
</feature>
<feature type="transmembrane region" description="Helical" evidence="7">
    <location>
        <begin position="242"/>
        <end position="263"/>
    </location>
</feature>
<evidence type="ECO:0000256" key="1">
    <source>
        <dbReference type="ARBA" id="ARBA00004651"/>
    </source>
</evidence>
<dbReference type="Pfam" id="PF00528">
    <property type="entry name" value="BPD_transp_1"/>
    <property type="match status" value="1"/>
</dbReference>
<keyword evidence="4 7" id="KW-0812">Transmembrane</keyword>
<evidence type="ECO:0000313" key="11">
    <source>
        <dbReference type="EMBL" id="CAB4829179.1"/>
    </source>
</evidence>
<dbReference type="EMBL" id="CAFBOL010000121">
    <property type="protein sequence ID" value="CAB5013811.1"/>
    <property type="molecule type" value="Genomic_DNA"/>
</dbReference>
<feature type="transmembrane region" description="Helical" evidence="7">
    <location>
        <begin position="140"/>
        <end position="162"/>
    </location>
</feature>
<organism evidence="14">
    <name type="scientific">freshwater metagenome</name>
    <dbReference type="NCBI Taxonomy" id="449393"/>
    <lineage>
        <taxon>unclassified sequences</taxon>
        <taxon>metagenomes</taxon>
        <taxon>ecological metagenomes</taxon>
    </lineage>
</organism>
<dbReference type="EMBL" id="CAFBMT010000004">
    <property type="protein sequence ID" value="CAB4923334.1"/>
    <property type="molecule type" value="Genomic_DNA"/>
</dbReference>
<evidence type="ECO:0000256" key="5">
    <source>
        <dbReference type="ARBA" id="ARBA00022989"/>
    </source>
</evidence>
<dbReference type="EMBL" id="CAEZYF010000007">
    <property type="protein sequence ID" value="CAB4722087.1"/>
    <property type="molecule type" value="Genomic_DNA"/>
</dbReference>